<name>A0AAP8SWH6_9VIBR</name>
<keyword evidence="1" id="KW-0233">DNA recombination</keyword>
<proteinExistence type="predicted"/>
<dbReference type="RefSeq" id="WP_241902251.1">
    <property type="nucleotide sequence ID" value="NZ_MCTO01000068.1"/>
</dbReference>
<accession>A0AAP8SWH6</accession>
<evidence type="ECO:0000256" key="1">
    <source>
        <dbReference type="ARBA" id="ARBA00023172"/>
    </source>
</evidence>
<dbReference type="Gene3D" id="1.10.443.10">
    <property type="entry name" value="Intergrase catalytic core"/>
    <property type="match status" value="1"/>
</dbReference>
<dbReference type="InterPro" id="IPR013762">
    <property type="entry name" value="Integrase-like_cat_sf"/>
</dbReference>
<comment type="caution">
    <text evidence="2">The sequence shown here is derived from an EMBL/GenBank/DDBJ whole genome shotgun (WGS) entry which is preliminary data.</text>
</comment>
<evidence type="ECO:0008006" key="4">
    <source>
        <dbReference type="Google" id="ProtNLM"/>
    </source>
</evidence>
<evidence type="ECO:0000313" key="3">
    <source>
        <dbReference type="Proteomes" id="UP000235611"/>
    </source>
</evidence>
<dbReference type="SUPFAM" id="SSF56349">
    <property type="entry name" value="DNA breaking-rejoining enzymes"/>
    <property type="match status" value="1"/>
</dbReference>
<dbReference type="GO" id="GO:0006310">
    <property type="term" value="P:DNA recombination"/>
    <property type="evidence" value="ECO:0007669"/>
    <property type="project" value="UniProtKB-KW"/>
</dbReference>
<dbReference type="GO" id="GO:0003677">
    <property type="term" value="F:DNA binding"/>
    <property type="evidence" value="ECO:0007669"/>
    <property type="project" value="InterPro"/>
</dbReference>
<gene>
    <name evidence="2" type="ORF">BCS93_13510</name>
</gene>
<dbReference type="InterPro" id="IPR011010">
    <property type="entry name" value="DNA_brk_join_enz"/>
</dbReference>
<organism evidence="2 3">
    <name type="scientific">Vibrio breoganii</name>
    <dbReference type="NCBI Taxonomy" id="553239"/>
    <lineage>
        <taxon>Bacteria</taxon>
        <taxon>Pseudomonadati</taxon>
        <taxon>Pseudomonadota</taxon>
        <taxon>Gammaproteobacteria</taxon>
        <taxon>Vibrionales</taxon>
        <taxon>Vibrionaceae</taxon>
        <taxon>Vibrio</taxon>
    </lineage>
</organism>
<reference evidence="3" key="1">
    <citation type="submission" date="2016-07" db="EMBL/GenBank/DDBJ databases">
        <title>Nontailed viruses are major unrecognized killers of bacteria in the ocean.</title>
        <authorList>
            <person name="Kauffman K."/>
            <person name="Hussain F."/>
            <person name="Yang J."/>
            <person name="Arevalo P."/>
            <person name="Brown J."/>
            <person name="Cutler M."/>
            <person name="Kelly L."/>
            <person name="Polz M.F."/>
        </authorList>
    </citation>
    <scope>NUCLEOTIDE SEQUENCE [LARGE SCALE GENOMIC DNA]</scope>
    <source>
        <strain evidence="3">10N.222.49.A5</strain>
    </source>
</reference>
<evidence type="ECO:0000313" key="2">
    <source>
        <dbReference type="EMBL" id="PMP09000.1"/>
    </source>
</evidence>
<dbReference type="GO" id="GO:0015074">
    <property type="term" value="P:DNA integration"/>
    <property type="evidence" value="ECO:0007669"/>
    <property type="project" value="InterPro"/>
</dbReference>
<dbReference type="EMBL" id="MDBO01000090">
    <property type="protein sequence ID" value="PMP09000.1"/>
    <property type="molecule type" value="Genomic_DNA"/>
</dbReference>
<sequence>MGRFIAQQKRNRANNSGGVAPDAQLIATTLAIALHRIHRKGDSDQVRRCKIVTFLTWWMTHELLDIDAIRTLPKLARVTGNAECQAHALRPIRTKNLTWIEFSLPYPSERGKIYLWQPVPEALNALFIAALRSGSGSSLLTDKQHRALCVDLTRKWKTLGPLASCPRVRKDRLFRYWLHIGQSDPKLSTIAKSVMLPRHQDHHHSAKAYQKESSDQIRCKIFEAHNRYLARLITAVRVHRLNRFFPFEFTLGANKPDYLKTPGSIAQLERVQHNGTYAFKAVAPVTIGSHRALSIDDTRQFFHVLSDATERAYANVGTAEGLRQYYNLRTYQITFQFLILTGVRPTHAISIDARQCFNCRYAMVHDKGRNRAIWLCDFFSEALKAYLALQHVVCLHLGLSPATPSLWYLLDEHFQASPLRAKTVRVAMQAFSPDHTVVPYQLRHTFAQMALTARFPALSTQQIDRLMGHSEFGEHLGSDQAFPKTCEIAKKHLNQLAGHLGLDAPHTYRSKPLSVADEDKEVHYDA</sequence>
<dbReference type="AlphaFoldDB" id="A0AAP8SWH6"/>
<protein>
    <recommendedName>
        <fullName evidence="4">Tyr recombinase domain-containing protein</fullName>
    </recommendedName>
</protein>
<dbReference type="Proteomes" id="UP000235611">
    <property type="component" value="Unassembled WGS sequence"/>
</dbReference>